<accession>B1BXJ0</accession>
<name>B1BXJ0_CLOPF</name>
<dbReference type="EMBL" id="ABDW01000046">
    <property type="protein sequence ID" value="EDT13583.1"/>
    <property type="molecule type" value="Genomic_DNA"/>
</dbReference>
<dbReference type="AlphaFoldDB" id="B1BXJ0"/>
<sequence>MSIKVGEVLDKIVGKYPQFEINNTKIDRECIILLNEYQIQAITNVIMEFISNGNMNIAKEVFNDIFKQPNSSNGKVYEALVYSWLIEEKIKFEPQPEIKKENCLKKNDYHADGKIDRAIFDVKSFGIGTIHIDTLRSKLEKKLPDKIISIGGSQNASQKDLSKYCLRKIDEIVDELKKKSICAIDEINLVIEATPKEEGVATSISEFDAYEWAKNNKFYFMKHASQFCINSPYIIFCPFDDREGNMFANLDSNIIYQCLRALCRRIFIELKRMNDIKLSDFDPKAKSEATIAIASKKISAIVFLDVTNKLSYEDNKVWVYVNPNADNKLYNHEIAKWFRYNGAFIDDFINDNY</sequence>
<dbReference type="RefSeq" id="WP_003466173.1">
    <property type="nucleotide sequence ID" value="NZ_ABDW01000046.1"/>
</dbReference>
<evidence type="ECO:0000313" key="2">
    <source>
        <dbReference type="Proteomes" id="UP000005337"/>
    </source>
</evidence>
<reference evidence="1 2" key="1">
    <citation type="submission" date="2007-07" db="EMBL/GenBank/DDBJ databases">
        <title>Annotation of Clostridium perfringens E str. JGS1987.</title>
        <authorList>
            <person name="Paulsen I."/>
            <person name="Sebastian Y."/>
        </authorList>
    </citation>
    <scope>NUCLEOTIDE SEQUENCE [LARGE SCALE GENOMIC DNA]</scope>
    <source>
        <strain evidence="2">E str. JGS1987</strain>
    </source>
</reference>
<evidence type="ECO:0000313" key="1">
    <source>
        <dbReference type="EMBL" id="EDT13583.1"/>
    </source>
</evidence>
<proteinExistence type="predicted"/>
<dbReference type="Proteomes" id="UP000005337">
    <property type="component" value="Unassembled WGS sequence"/>
</dbReference>
<organism evidence="1 2">
    <name type="scientific">Clostridium perfringens E str. JGS1987</name>
    <dbReference type="NCBI Taxonomy" id="451755"/>
    <lineage>
        <taxon>Bacteria</taxon>
        <taxon>Bacillati</taxon>
        <taxon>Bacillota</taxon>
        <taxon>Clostridia</taxon>
        <taxon>Eubacteriales</taxon>
        <taxon>Clostridiaceae</taxon>
        <taxon>Clostridium</taxon>
    </lineage>
</organism>
<protein>
    <submittedName>
        <fullName evidence="1">Uncharacterized protein</fullName>
    </submittedName>
</protein>
<gene>
    <name evidence="1" type="ORF">AC3_2080</name>
</gene>
<comment type="caution">
    <text evidence="1">The sequence shown here is derived from an EMBL/GenBank/DDBJ whole genome shotgun (WGS) entry which is preliminary data.</text>
</comment>